<accession>A0A6P5EQ79</accession>
<protein>
    <submittedName>
        <fullName evidence="3">Uncharacterized protein LOC109706817</fullName>
    </submittedName>
</protein>
<reference evidence="2" key="1">
    <citation type="journal article" date="2015" name="Nat. Genet.">
        <title>The pineapple genome and the evolution of CAM photosynthesis.</title>
        <authorList>
            <person name="Ming R."/>
            <person name="VanBuren R."/>
            <person name="Wai C.M."/>
            <person name="Tang H."/>
            <person name="Schatz M.C."/>
            <person name="Bowers J.E."/>
            <person name="Lyons E."/>
            <person name="Wang M.L."/>
            <person name="Chen J."/>
            <person name="Biggers E."/>
            <person name="Zhang J."/>
            <person name="Huang L."/>
            <person name="Zhang L."/>
            <person name="Miao W."/>
            <person name="Zhang J."/>
            <person name="Ye Z."/>
            <person name="Miao C."/>
            <person name="Lin Z."/>
            <person name="Wang H."/>
            <person name="Zhou H."/>
            <person name="Yim W.C."/>
            <person name="Priest H.D."/>
            <person name="Zheng C."/>
            <person name="Woodhouse M."/>
            <person name="Edger P.P."/>
            <person name="Guyot R."/>
            <person name="Guo H.B."/>
            <person name="Guo H."/>
            <person name="Zheng G."/>
            <person name="Singh R."/>
            <person name="Sharma A."/>
            <person name="Min X."/>
            <person name="Zheng Y."/>
            <person name="Lee H."/>
            <person name="Gurtowski J."/>
            <person name="Sedlazeck F.J."/>
            <person name="Harkess A."/>
            <person name="McKain M.R."/>
            <person name="Liao Z."/>
            <person name="Fang J."/>
            <person name="Liu J."/>
            <person name="Zhang X."/>
            <person name="Zhang Q."/>
            <person name="Hu W."/>
            <person name="Qin Y."/>
            <person name="Wang K."/>
            <person name="Chen L.Y."/>
            <person name="Shirley N."/>
            <person name="Lin Y.R."/>
            <person name="Liu L.Y."/>
            <person name="Hernandez A.G."/>
            <person name="Wright C.L."/>
            <person name="Bulone V."/>
            <person name="Tuskan G.A."/>
            <person name="Heath K."/>
            <person name="Zee F."/>
            <person name="Moore P.H."/>
            <person name="Sunkar R."/>
            <person name="Leebens-Mack J.H."/>
            <person name="Mockler T."/>
            <person name="Bennetzen J.L."/>
            <person name="Freeling M."/>
            <person name="Sankoff D."/>
            <person name="Paterson A.H."/>
            <person name="Zhu X."/>
            <person name="Yang X."/>
            <person name="Smith J.A."/>
            <person name="Cushman J.C."/>
            <person name="Paull R.E."/>
            <person name="Yu Q."/>
        </authorList>
    </citation>
    <scope>NUCLEOTIDE SEQUENCE [LARGE SCALE GENOMIC DNA]</scope>
    <source>
        <strain evidence="2">cv. F153</strain>
    </source>
</reference>
<organism evidence="2 3">
    <name type="scientific">Ananas comosus</name>
    <name type="common">Pineapple</name>
    <name type="synonym">Ananas ananas</name>
    <dbReference type="NCBI Taxonomy" id="4615"/>
    <lineage>
        <taxon>Eukaryota</taxon>
        <taxon>Viridiplantae</taxon>
        <taxon>Streptophyta</taxon>
        <taxon>Embryophyta</taxon>
        <taxon>Tracheophyta</taxon>
        <taxon>Spermatophyta</taxon>
        <taxon>Magnoliopsida</taxon>
        <taxon>Liliopsida</taxon>
        <taxon>Poales</taxon>
        <taxon>Bromeliaceae</taxon>
        <taxon>Bromelioideae</taxon>
        <taxon>Ananas</taxon>
    </lineage>
</organism>
<dbReference type="Proteomes" id="UP000515123">
    <property type="component" value="Linkage group 2"/>
</dbReference>
<evidence type="ECO:0000313" key="2">
    <source>
        <dbReference type="Proteomes" id="UP000515123"/>
    </source>
</evidence>
<proteinExistence type="predicted"/>
<evidence type="ECO:0000313" key="3">
    <source>
        <dbReference type="RefSeq" id="XP_020083410.1"/>
    </source>
</evidence>
<dbReference type="InterPro" id="IPR056971">
    <property type="entry name" value="Znf-C2HC_3"/>
</dbReference>
<keyword evidence="2" id="KW-1185">Reference proteome</keyword>
<dbReference type="AlphaFoldDB" id="A0A6P5EQ79"/>
<dbReference type="Gramene" id="Aco027083.1.mrna1">
    <property type="protein sequence ID" value="Aco027083.1.mrna1"/>
    <property type="gene ID" value="Aco027083.1.path1"/>
</dbReference>
<dbReference type="OrthoDB" id="436688at2759"/>
<evidence type="ECO:0000259" key="1">
    <source>
        <dbReference type="Pfam" id="PF25017"/>
    </source>
</evidence>
<dbReference type="RefSeq" id="XP_020083410.1">
    <property type="nucleotide sequence ID" value="XM_020227821.1"/>
</dbReference>
<feature type="domain" description="C2HC zinc finger plants" evidence="1">
    <location>
        <begin position="143"/>
        <end position="187"/>
    </location>
</feature>
<dbReference type="Pfam" id="PF25017">
    <property type="entry name" value="zf-C2HC_3"/>
    <property type="match status" value="1"/>
</dbReference>
<dbReference type="GeneID" id="109706817"/>
<dbReference type="PANTHER" id="PTHR35513">
    <property type="entry name" value="OS02G0158600 PROTEIN"/>
    <property type="match status" value="1"/>
</dbReference>
<sequence>MEPTDMEMEAAAAAAAAAAEIGPPAEAVGFAAQGGGGSGEGRRWGLLALARQLVEQGKPSLALRAVTLAIQHECGDHAVFEVLCRARELYRQKQQANTTVDQLASLFAQCAIDEARPISSGPPPLVPPLGIVDPAALLDANDASILAQSGRKQIMLDAFADGSSFICLRCGGLVSSSRKDEHVAYWCGNT</sequence>
<reference evidence="3" key="2">
    <citation type="submission" date="2025-08" db="UniProtKB">
        <authorList>
            <consortium name="RefSeq"/>
        </authorList>
    </citation>
    <scope>IDENTIFICATION</scope>
    <source>
        <tissue evidence="3">Leaf</tissue>
    </source>
</reference>
<name>A0A6P5EQ79_ANACO</name>
<gene>
    <name evidence="3" type="primary">LOC109706817</name>
</gene>
<dbReference type="PANTHER" id="PTHR35513:SF1">
    <property type="entry name" value="OS02G0158600 PROTEIN"/>
    <property type="match status" value="1"/>
</dbReference>